<sequence>MDAKSKLPLPYVNIGIIDQPVGTLSNADGTFSLSIPVSYQSDSLLFTSLGYSPQKISIRSLTENSLIFLQQRAIQLQEVRVVADKNVKVYDLGNKLSDNSFTCSDSASAGAAMALLIDNKFPHFHRKLTTPYLLQKAAILIGTNTLSEFKLRLRLLEYDSLTGLPGQDLFDKNIIITSRLQREGWIDIDLSNYGIRIDQPRFFLAFEWILDDNDRRWVLNQYKEFAIANPQRVKIDTIVVEGKKIPHVNWRGISVGTSFRVSTLPYSLKNYQCFYRTNSQGAWIRSSFILTARLFASNG</sequence>
<accession>A0A927B6P8</accession>
<evidence type="ECO:0000313" key="1">
    <source>
        <dbReference type="EMBL" id="MBD2756211.1"/>
    </source>
</evidence>
<dbReference type="EMBL" id="JACXAA010000011">
    <property type="protein sequence ID" value="MBD2756211.1"/>
    <property type="molecule type" value="Genomic_DNA"/>
</dbReference>
<dbReference type="Pfam" id="PF13715">
    <property type="entry name" value="CarbopepD_reg_2"/>
    <property type="match status" value="1"/>
</dbReference>
<protein>
    <submittedName>
        <fullName evidence="1">Carboxypeptidase-like regulatory domain-containing protein</fullName>
    </submittedName>
</protein>
<dbReference type="AlphaFoldDB" id="A0A927B6P8"/>
<name>A0A927B6P8_9BACT</name>
<proteinExistence type="predicted"/>
<organism evidence="1 2">
    <name type="scientific">Spirosoma validum</name>
    <dbReference type="NCBI Taxonomy" id="2771355"/>
    <lineage>
        <taxon>Bacteria</taxon>
        <taxon>Pseudomonadati</taxon>
        <taxon>Bacteroidota</taxon>
        <taxon>Cytophagia</taxon>
        <taxon>Cytophagales</taxon>
        <taxon>Cytophagaceae</taxon>
        <taxon>Spirosoma</taxon>
    </lineage>
</organism>
<keyword evidence="1" id="KW-0121">Carboxypeptidase</keyword>
<comment type="caution">
    <text evidence="1">The sequence shown here is derived from an EMBL/GenBank/DDBJ whole genome shotgun (WGS) entry which is preliminary data.</text>
</comment>
<dbReference type="RefSeq" id="WP_191041832.1">
    <property type="nucleotide sequence ID" value="NZ_JACXAA010000011.1"/>
</dbReference>
<keyword evidence="2" id="KW-1185">Reference proteome</keyword>
<keyword evidence="1" id="KW-0645">Protease</keyword>
<keyword evidence="1" id="KW-0378">Hydrolase</keyword>
<dbReference type="Proteomes" id="UP000653797">
    <property type="component" value="Unassembled WGS sequence"/>
</dbReference>
<dbReference type="GO" id="GO:0004180">
    <property type="term" value="F:carboxypeptidase activity"/>
    <property type="evidence" value="ECO:0007669"/>
    <property type="project" value="UniProtKB-KW"/>
</dbReference>
<dbReference type="SUPFAM" id="SSF49464">
    <property type="entry name" value="Carboxypeptidase regulatory domain-like"/>
    <property type="match status" value="1"/>
</dbReference>
<dbReference type="InterPro" id="IPR008969">
    <property type="entry name" value="CarboxyPept-like_regulatory"/>
</dbReference>
<gene>
    <name evidence="1" type="ORF">IC230_25160</name>
</gene>
<reference evidence="1" key="1">
    <citation type="submission" date="2020-09" db="EMBL/GenBank/DDBJ databases">
        <authorList>
            <person name="Kim M.K."/>
        </authorList>
    </citation>
    <scope>NUCLEOTIDE SEQUENCE</scope>
    <source>
        <strain evidence="1">BT704</strain>
    </source>
</reference>
<evidence type="ECO:0000313" key="2">
    <source>
        <dbReference type="Proteomes" id="UP000653797"/>
    </source>
</evidence>